<evidence type="ECO:0000256" key="6">
    <source>
        <dbReference type="ARBA" id="ARBA00022679"/>
    </source>
</evidence>
<dbReference type="Gene3D" id="1.20.120.620">
    <property type="entry name" value="Backbone structure of the membrane domain of e. Coli histidine kinase receptor kdpd"/>
    <property type="match status" value="1"/>
</dbReference>
<dbReference type="EMBL" id="AP021861">
    <property type="protein sequence ID" value="BBO30772.1"/>
    <property type="molecule type" value="Genomic_DNA"/>
</dbReference>
<evidence type="ECO:0000259" key="18">
    <source>
        <dbReference type="PROSITE" id="PS50109"/>
    </source>
</evidence>
<proteinExistence type="predicted"/>
<dbReference type="InterPro" id="IPR003594">
    <property type="entry name" value="HATPase_dom"/>
</dbReference>
<keyword evidence="6" id="KW-0808">Transferase</keyword>
<dbReference type="SMART" id="SM00388">
    <property type="entry name" value="HisKA"/>
    <property type="match status" value="1"/>
</dbReference>
<feature type="transmembrane region" description="Helical" evidence="17">
    <location>
        <begin position="101"/>
        <end position="121"/>
    </location>
</feature>
<dbReference type="PROSITE" id="PS50109">
    <property type="entry name" value="HIS_KIN"/>
    <property type="match status" value="1"/>
</dbReference>
<protein>
    <recommendedName>
        <fullName evidence="15">Sensory/regulatory protein RpfC</fullName>
        <ecNumber evidence="3">2.7.13.3</ecNumber>
    </recommendedName>
</protein>
<dbReference type="SMART" id="SM00448">
    <property type="entry name" value="REC"/>
    <property type="match status" value="1"/>
</dbReference>
<dbReference type="SUPFAM" id="SSF47384">
    <property type="entry name" value="Homodimeric domain of signal transducing histidine kinase"/>
    <property type="match status" value="1"/>
</dbReference>
<reference evidence="22" key="1">
    <citation type="submission" date="2019-10" db="EMBL/GenBank/DDBJ databases">
        <title>Lacipirellula parvula gen. nov., sp. nov., representing a lineage of planctomycetes widespread in freshwater anoxic habitats, and description of the family Lacipirellulaceae.</title>
        <authorList>
            <person name="Dedysh S.N."/>
            <person name="Kulichevskaya I.S."/>
            <person name="Beletsky A.V."/>
            <person name="Rakitin A.L."/>
            <person name="Mardanov A.V."/>
            <person name="Ivanova A.A."/>
            <person name="Saltykova V.X."/>
            <person name="Rijpstra W.I.C."/>
            <person name="Sinninghe Damste J.S."/>
            <person name="Ravin N.V."/>
        </authorList>
    </citation>
    <scope>NUCLEOTIDE SEQUENCE [LARGE SCALE GENOMIC DNA]</scope>
    <source>
        <strain evidence="22">PX69</strain>
    </source>
</reference>
<dbReference type="InterPro" id="IPR038318">
    <property type="entry name" value="KdpD_sf"/>
</dbReference>
<dbReference type="Gene3D" id="1.10.287.130">
    <property type="match status" value="1"/>
</dbReference>
<dbReference type="InterPro" id="IPR036890">
    <property type="entry name" value="HATPase_C_sf"/>
</dbReference>
<evidence type="ECO:0000256" key="1">
    <source>
        <dbReference type="ARBA" id="ARBA00000085"/>
    </source>
</evidence>
<comment type="subunit">
    <text evidence="14">At low DSF concentrations, interacts with RpfF.</text>
</comment>
<dbReference type="InterPro" id="IPR005467">
    <property type="entry name" value="His_kinase_dom"/>
</dbReference>
<dbReference type="CDD" id="cd16922">
    <property type="entry name" value="HATPase_EvgS-ArcB-TorS-like"/>
    <property type="match status" value="1"/>
</dbReference>
<keyword evidence="7 17" id="KW-0812">Transmembrane</keyword>
<dbReference type="InterPro" id="IPR036641">
    <property type="entry name" value="HPT_dom_sf"/>
</dbReference>
<dbReference type="PANTHER" id="PTHR45339:SF1">
    <property type="entry name" value="HYBRID SIGNAL TRANSDUCTION HISTIDINE KINASE J"/>
    <property type="match status" value="1"/>
</dbReference>
<dbReference type="PANTHER" id="PTHR45339">
    <property type="entry name" value="HYBRID SIGNAL TRANSDUCTION HISTIDINE KINASE J"/>
    <property type="match status" value="1"/>
</dbReference>
<dbReference type="PRINTS" id="PR00344">
    <property type="entry name" value="BCTRLSENSOR"/>
</dbReference>
<dbReference type="Pfam" id="PF13493">
    <property type="entry name" value="DUF4118"/>
    <property type="match status" value="1"/>
</dbReference>
<feature type="transmembrane region" description="Helical" evidence="17">
    <location>
        <begin position="26"/>
        <end position="46"/>
    </location>
</feature>
<evidence type="ECO:0000256" key="12">
    <source>
        <dbReference type="ARBA" id="ARBA00023012"/>
    </source>
</evidence>
<dbReference type="InterPro" id="IPR013655">
    <property type="entry name" value="PAS_fold_3"/>
</dbReference>
<feature type="domain" description="Response regulatory" evidence="19">
    <location>
        <begin position="546"/>
        <end position="664"/>
    </location>
</feature>
<organism evidence="21 22">
    <name type="scientific">Lacipirellula parvula</name>
    <dbReference type="NCBI Taxonomy" id="2650471"/>
    <lineage>
        <taxon>Bacteria</taxon>
        <taxon>Pseudomonadati</taxon>
        <taxon>Planctomycetota</taxon>
        <taxon>Planctomycetia</taxon>
        <taxon>Pirellulales</taxon>
        <taxon>Lacipirellulaceae</taxon>
        <taxon>Lacipirellula</taxon>
    </lineage>
</organism>
<dbReference type="SUPFAM" id="SSF55785">
    <property type="entry name" value="PYP-like sensor domain (PAS domain)"/>
    <property type="match status" value="1"/>
</dbReference>
<name>A0A5K7X4N5_9BACT</name>
<evidence type="ECO:0000256" key="2">
    <source>
        <dbReference type="ARBA" id="ARBA00004651"/>
    </source>
</evidence>
<dbReference type="AlphaFoldDB" id="A0A5K7X4N5"/>
<evidence type="ECO:0000256" key="5">
    <source>
        <dbReference type="ARBA" id="ARBA00022553"/>
    </source>
</evidence>
<dbReference type="Pfam" id="PF08447">
    <property type="entry name" value="PAS_3"/>
    <property type="match status" value="1"/>
</dbReference>
<comment type="catalytic activity">
    <reaction evidence="1">
        <text>ATP + protein L-histidine = ADP + protein N-phospho-L-histidine.</text>
        <dbReference type="EC" id="2.7.13.3"/>
    </reaction>
</comment>
<evidence type="ECO:0000256" key="14">
    <source>
        <dbReference type="ARBA" id="ARBA00064003"/>
    </source>
</evidence>
<dbReference type="SUPFAM" id="SSF55874">
    <property type="entry name" value="ATPase domain of HSP90 chaperone/DNA topoisomerase II/histidine kinase"/>
    <property type="match status" value="1"/>
</dbReference>
<dbReference type="Gene3D" id="3.30.450.20">
    <property type="entry name" value="PAS domain"/>
    <property type="match status" value="1"/>
</dbReference>
<dbReference type="SMART" id="SM00387">
    <property type="entry name" value="HATPase_c"/>
    <property type="match status" value="1"/>
</dbReference>
<dbReference type="KEGG" id="lpav:PLANPX_0384"/>
<dbReference type="InterPro" id="IPR035965">
    <property type="entry name" value="PAS-like_dom_sf"/>
</dbReference>
<keyword evidence="13 17" id="KW-0472">Membrane</keyword>
<dbReference type="InterPro" id="IPR008207">
    <property type="entry name" value="Sig_transdc_His_kin_Hpt_dom"/>
</dbReference>
<sequence length="803" mass="86979">MAPSWLRNLRLRHFFDQSHESPRSQATAYVTALIATAFGLLLRYWLAPHIGERGLYSTFLPSVIFAAYFGGLWPGLLVTFLCALLGHFLLDDFLTESLDGAVGETVALVLFVITGVFISAMSEALHRAQRRLLAEARLRADEALRQTEERFRYLVTNSSDVISVFDAEGNILYQTPSVERVLGIAADEFIGKNIYRDEIIHPDDLPRKQEFFERLLASPQELIKVECRLRTATGSWRNVEAIGQNLLADATVAGIVANYRDVTERVAFATELLHAKETAEQANRAKGEFLANVSHEIRTPMNAIIGMTELTLDTRLEPNQKQYLETVKSSADNLLVIINDLLDFSKIEAGKVELEQVAFSLRSMIDETIRTLAVRADRKGLPLAVSVDADVPDRLLGDVGRLRQVVINLVGNAIKFTERGEVAVGVELAGDDEASSDTRRIRFTVTDTGIGIPSEKLAAIFLPFEQEDTSTTRKYGGTGLGLTIAAQLVELMGGYISVESVAGAGSSFAFTASLLIDASEPAPVELPTPDALTLPGGSVAAQRSLKILVAEDNEFNSQLMEQLLRQRGHGVTLARNGREALTLASNGAFDLLLLDLHMPELDGFQVVAAIRAAEAGTKRRLPIFALTARSGTEDRDRCLAAGMDGFLTKPIRGEALNAALATFTSTNTIAAPASPAVEQKNAPPEVAGDSLLNLDVISASCGGEPAILERMKVVFAEQLPALWTGVRDAFKVGDAAALREAAHKLSGMLSAFSSIAGSVATAIEEHAARNELTPCGPLMDRMESLCQQLLREVNSIDATQLLG</sequence>
<comment type="subcellular location">
    <subcellularLocation>
        <location evidence="2">Cell membrane</location>
        <topology evidence="2">Multi-pass membrane protein</topology>
    </subcellularLocation>
</comment>
<keyword evidence="22" id="KW-1185">Reference proteome</keyword>
<evidence type="ECO:0000256" key="16">
    <source>
        <dbReference type="PROSITE-ProRule" id="PRU00169"/>
    </source>
</evidence>
<dbReference type="SUPFAM" id="SSF47226">
    <property type="entry name" value="Histidine-containing phosphotransfer domain, HPT domain"/>
    <property type="match status" value="1"/>
</dbReference>
<dbReference type="RefSeq" id="WP_152097048.1">
    <property type="nucleotide sequence ID" value="NZ_AP021861.1"/>
</dbReference>
<evidence type="ECO:0000256" key="3">
    <source>
        <dbReference type="ARBA" id="ARBA00012438"/>
    </source>
</evidence>
<evidence type="ECO:0000256" key="15">
    <source>
        <dbReference type="ARBA" id="ARBA00068150"/>
    </source>
</evidence>
<dbReference type="InterPro" id="IPR036097">
    <property type="entry name" value="HisK_dim/P_sf"/>
</dbReference>
<dbReference type="InterPro" id="IPR025201">
    <property type="entry name" value="KdpD_TM"/>
</dbReference>
<dbReference type="FunFam" id="1.10.287.130:FF:000002">
    <property type="entry name" value="Two-component osmosensing histidine kinase"/>
    <property type="match status" value="1"/>
</dbReference>
<dbReference type="GO" id="GO:0005886">
    <property type="term" value="C:plasma membrane"/>
    <property type="evidence" value="ECO:0007669"/>
    <property type="project" value="UniProtKB-SubCell"/>
</dbReference>
<keyword evidence="5 16" id="KW-0597">Phosphoprotein</keyword>
<dbReference type="Pfam" id="PF00512">
    <property type="entry name" value="HisKA"/>
    <property type="match status" value="1"/>
</dbReference>
<evidence type="ECO:0000313" key="22">
    <source>
        <dbReference type="Proteomes" id="UP000326837"/>
    </source>
</evidence>
<evidence type="ECO:0000256" key="4">
    <source>
        <dbReference type="ARBA" id="ARBA00022475"/>
    </source>
</evidence>
<dbReference type="GO" id="GO:0005524">
    <property type="term" value="F:ATP binding"/>
    <property type="evidence" value="ECO:0007669"/>
    <property type="project" value="UniProtKB-KW"/>
</dbReference>
<dbReference type="CDD" id="cd00130">
    <property type="entry name" value="PAS"/>
    <property type="match status" value="1"/>
</dbReference>
<feature type="domain" description="PAS" evidence="20">
    <location>
        <begin position="147"/>
        <end position="219"/>
    </location>
</feature>
<evidence type="ECO:0000313" key="21">
    <source>
        <dbReference type="EMBL" id="BBO30772.1"/>
    </source>
</evidence>
<dbReference type="CDD" id="cd17546">
    <property type="entry name" value="REC_hyHK_CKI1_RcsC-like"/>
    <property type="match status" value="1"/>
</dbReference>
<evidence type="ECO:0000259" key="20">
    <source>
        <dbReference type="PROSITE" id="PS50112"/>
    </source>
</evidence>
<evidence type="ECO:0000256" key="9">
    <source>
        <dbReference type="ARBA" id="ARBA00022777"/>
    </source>
</evidence>
<evidence type="ECO:0000256" key="8">
    <source>
        <dbReference type="ARBA" id="ARBA00022741"/>
    </source>
</evidence>
<keyword evidence="12" id="KW-0902">Two-component regulatory system</keyword>
<dbReference type="Pfam" id="PF00072">
    <property type="entry name" value="Response_reg"/>
    <property type="match status" value="1"/>
</dbReference>
<dbReference type="Proteomes" id="UP000326837">
    <property type="component" value="Chromosome"/>
</dbReference>
<dbReference type="PROSITE" id="PS50112">
    <property type="entry name" value="PAS"/>
    <property type="match status" value="1"/>
</dbReference>
<dbReference type="InterPro" id="IPR003661">
    <property type="entry name" value="HisK_dim/P_dom"/>
</dbReference>
<evidence type="ECO:0000256" key="17">
    <source>
        <dbReference type="SAM" id="Phobius"/>
    </source>
</evidence>
<dbReference type="NCBIfam" id="TIGR00229">
    <property type="entry name" value="sensory_box"/>
    <property type="match status" value="1"/>
</dbReference>
<keyword evidence="11 17" id="KW-1133">Transmembrane helix</keyword>
<feature type="modified residue" description="4-aspartylphosphate" evidence="16">
    <location>
        <position position="595"/>
    </location>
</feature>
<dbReference type="FunFam" id="3.30.565.10:FF:000010">
    <property type="entry name" value="Sensor histidine kinase RcsC"/>
    <property type="match status" value="1"/>
</dbReference>
<dbReference type="Pfam" id="PF01627">
    <property type="entry name" value="Hpt"/>
    <property type="match status" value="1"/>
</dbReference>
<keyword evidence="10" id="KW-0067">ATP-binding</keyword>
<dbReference type="GO" id="GO:0000155">
    <property type="term" value="F:phosphorelay sensor kinase activity"/>
    <property type="evidence" value="ECO:0007669"/>
    <property type="project" value="InterPro"/>
</dbReference>
<keyword evidence="8" id="KW-0547">Nucleotide-binding</keyword>
<feature type="domain" description="Histidine kinase" evidence="18">
    <location>
        <begin position="292"/>
        <end position="516"/>
    </location>
</feature>
<accession>A0A5K7X4N5</accession>
<evidence type="ECO:0000256" key="7">
    <source>
        <dbReference type="ARBA" id="ARBA00022692"/>
    </source>
</evidence>
<dbReference type="InterPro" id="IPR001789">
    <property type="entry name" value="Sig_transdc_resp-reg_receiver"/>
</dbReference>
<keyword evidence="4" id="KW-1003">Cell membrane</keyword>
<evidence type="ECO:0000256" key="11">
    <source>
        <dbReference type="ARBA" id="ARBA00022989"/>
    </source>
</evidence>
<evidence type="ECO:0000256" key="10">
    <source>
        <dbReference type="ARBA" id="ARBA00022840"/>
    </source>
</evidence>
<dbReference type="Pfam" id="PF02518">
    <property type="entry name" value="HATPase_c"/>
    <property type="match status" value="1"/>
</dbReference>
<dbReference type="CDD" id="cd00082">
    <property type="entry name" value="HisKA"/>
    <property type="match status" value="1"/>
</dbReference>
<dbReference type="Gene3D" id="3.30.565.10">
    <property type="entry name" value="Histidine kinase-like ATPase, C-terminal domain"/>
    <property type="match status" value="1"/>
</dbReference>
<dbReference type="SUPFAM" id="SSF52172">
    <property type="entry name" value="CheY-like"/>
    <property type="match status" value="1"/>
</dbReference>
<dbReference type="Gene3D" id="3.40.50.2300">
    <property type="match status" value="1"/>
</dbReference>
<dbReference type="InterPro" id="IPR011006">
    <property type="entry name" value="CheY-like_superfamily"/>
</dbReference>
<gene>
    <name evidence="21" type="ORF">PLANPX_0384</name>
</gene>
<dbReference type="Gene3D" id="1.20.120.160">
    <property type="entry name" value="HPT domain"/>
    <property type="match status" value="1"/>
</dbReference>
<dbReference type="InterPro" id="IPR000014">
    <property type="entry name" value="PAS"/>
</dbReference>
<dbReference type="PROSITE" id="PS50110">
    <property type="entry name" value="RESPONSE_REGULATORY"/>
    <property type="match status" value="1"/>
</dbReference>
<keyword evidence="9" id="KW-0418">Kinase</keyword>
<dbReference type="InterPro" id="IPR004358">
    <property type="entry name" value="Sig_transdc_His_kin-like_C"/>
</dbReference>
<dbReference type="SMART" id="SM00091">
    <property type="entry name" value="PAS"/>
    <property type="match status" value="1"/>
</dbReference>
<evidence type="ECO:0000256" key="13">
    <source>
        <dbReference type="ARBA" id="ARBA00023136"/>
    </source>
</evidence>
<evidence type="ECO:0000259" key="19">
    <source>
        <dbReference type="PROSITE" id="PS50110"/>
    </source>
</evidence>
<dbReference type="EC" id="2.7.13.3" evidence="3"/>
<feature type="transmembrane region" description="Helical" evidence="17">
    <location>
        <begin position="58"/>
        <end position="89"/>
    </location>
</feature>